<dbReference type="RefSeq" id="WP_330150392.1">
    <property type="nucleotide sequence ID" value="NZ_JAUZMZ010000007.1"/>
</dbReference>
<dbReference type="SUPFAM" id="SSF109854">
    <property type="entry name" value="DinB/YfiT-like putative metalloenzymes"/>
    <property type="match status" value="1"/>
</dbReference>
<dbReference type="Proteomes" id="UP001331936">
    <property type="component" value="Unassembled WGS sequence"/>
</dbReference>
<dbReference type="EMBL" id="JAUZMZ010000007">
    <property type="protein sequence ID" value="MEE2030970.1"/>
    <property type="molecule type" value="Genomic_DNA"/>
</dbReference>
<keyword evidence="3" id="KW-1185">Reference proteome</keyword>
<proteinExistence type="predicted"/>
<name>A0ABU7JMD1_9NOCA</name>
<evidence type="ECO:0000313" key="2">
    <source>
        <dbReference type="EMBL" id="MEE2030970.1"/>
    </source>
</evidence>
<protein>
    <submittedName>
        <fullName evidence="2">Maleylpyruvate isomerase N-terminal domain-containing protein</fullName>
    </submittedName>
</protein>
<evidence type="ECO:0000259" key="1">
    <source>
        <dbReference type="Pfam" id="PF11716"/>
    </source>
</evidence>
<feature type="non-terminal residue" evidence="2">
    <location>
        <position position="80"/>
    </location>
</feature>
<dbReference type="Pfam" id="PF11716">
    <property type="entry name" value="MDMPI_N"/>
    <property type="match status" value="1"/>
</dbReference>
<dbReference type="InterPro" id="IPR024344">
    <property type="entry name" value="MDMPI_metal-binding"/>
</dbReference>
<keyword evidence="2" id="KW-0413">Isomerase</keyword>
<accession>A0ABU7JMD1</accession>
<feature type="domain" description="Mycothiol-dependent maleylpyruvate isomerase metal-binding" evidence="1">
    <location>
        <begin position="10"/>
        <end position="64"/>
    </location>
</feature>
<comment type="caution">
    <text evidence="2">The sequence shown here is derived from an EMBL/GenBank/DDBJ whole genome shotgun (WGS) entry which is preliminary data.</text>
</comment>
<evidence type="ECO:0000313" key="3">
    <source>
        <dbReference type="Proteomes" id="UP001331936"/>
    </source>
</evidence>
<dbReference type="GO" id="GO:0016853">
    <property type="term" value="F:isomerase activity"/>
    <property type="evidence" value="ECO:0007669"/>
    <property type="project" value="UniProtKB-KW"/>
</dbReference>
<gene>
    <name evidence="2" type="ORF">Q8814_02370</name>
</gene>
<dbReference type="InterPro" id="IPR034660">
    <property type="entry name" value="DinB/YfiT-like"/>
</dbReference>
<organism evidence="2 3">
    <name type="scientific">Rhodococcus chondri</name>
    <dbReference type="NCBI Taxonomy" id="3065941"/>
    <lineage>
        <taxon>Bacteria</taxon>
        <taxon>Bacillati</taxon>
        <taxon>Actinomycetota</taxon>
        <taxon>Actinomycetes</taxon>
        <taxon>Mycobacteriales</taxon>
        <taxon>Nocardiaceae</taxon>
        <taxon>Rhodococcus</taxon>
    </lineage>
</organism>
<sequence>MAIDWLALQRTARREFDTRLAQVTDWSAPTPDTEWDVATLVRHVVDEQRWVMPLVSGRTLEEAEASLEPLGDDLAAEWAR</sequence>
<reference evidence="2 3" key="1">
    <citation type="submission" date="2023-08" db="EMBL/GenBank/DDBJ databases">
        <authorList>
            <person name="Girao M."/>
            <person name="Carvalho M.F."/>
        </authorList>
    </citation>
    <scope>NUCLEOTIDE SEQUENCE [LARGE SCALE GENOMIC DNA]</scope>
    <source>
        <strain evidence="2 3">CC-R104</strain>
    </source>
</reference>